<dbReference type="Proteomes" id="UP001139193">
    <property type="component" value="Unassembled WGS sequence"/>
</dbReference>
<proteinExistence type="predicted"/>
<sequence>MTPKLTTSDKARLYLISKLPPFAPKAPVVPPAPVLRVVIIRHGEKPPEGDNLSCAGLNRALALPAVLNELMPSPPNLTFVPVIGTDDKNTTRVRMLQTVMPYAVQHNLTINSDFMVANTKAFARQLRRLRGTVLVVWEHHCIVEIAQALGITEAPEWPDADFDSIWTISFSGGGARGKAKRPVLAKSRQHIRPSATCPG</sequence>
<reference evidence="2" key="1">
    <citation type="submission" date="2022-03" db="EMBL/GenBank/DDBJ databases">
        <title>Bacterial whole genome sequence for Hymenobacter sp. DH14.</title>
        <authorList>
            <person name="Le V."/>
        </authorList>
    </citation>
    <scope>NUCLEOTIDE SEQUENCE</scope>
    <source>
        <strain evidence="2">DH14</strain>
    </source>
</reference>
<dbReference type="EMBL" id="JALBGC010000004">
    <property type="protein sequence ID" value="MCI1188853.1"/>
    <property type="molecule type" value="Genomic_DNA"/>
</dbReference>
<dbReference type="RefSeq" id="WP_241937080.1">
    <property type="nucleotide sequence ID" value="NZ_JALBGC010000004.1"/>
</dbReference>
<keyword evidence="3" id="KW-1185">Reference proteome</keyword>
<dbReference type="AlphaFoldDB" id="A0A9X1VIK4"/>
<protein>
    <submittedName>
        <fullName evidence="2">Histidine phosphatase family protein</fullName>
    </submittedName>
</protein>
<gene>
    <name evidence="2" type="ORF">MON38_15625</name>
</gene>
<evidence type="ECO:0000313" key="3">
    <source>
        <dbReference type="Proteomes" id="UP001139193"/>
    </source>
</evidence>
<feature type="compositionally biased region" description="Basic residues" evidence="1">
    <location>
        <begin position="177"/>
        <end position="191"/>
    </location>
</feature>
<feature type="region of interest" description="Disordered" evidence="1">
    <location>
        <begin position="174"/>
        <end position="199"/>
    </location>
</feature>
<accession>A0A9X1VIK4</accession>
<evidence type="ECO:0000256" key="1">
    <source>
        <dbReference type="SAM" id="MobiDB-lite"/>
    </source>
</evidence>
<comment type="caution">
    <text evidence="2">The sequence shown here is derived from an EMBL/GenBank/DDBJ whole genome shotgun (WGS) entry which is preliminary data.</text>
</comment>
<organism evidence="2 3">
    <name type="scientific">Hymenobacter cyanobacteriorum</name>
    <dbReference type="NCBI Taxonomy" id="2926463"/>
    <lineage>
        <taxon>Bacteria</taxon>
        <taxon>Pseudomonadati</taxon>
        <taxon>Bacteroidota</taxon>
        <taxon>Cytophagia</taxon>
        <taxon>Cytophagales</taxon>
        <taxon>Hymenobacteraceae</taxon>
        <taxon>Hymenobacter</taxon>
    </lineage>
</organism>
<evidence type="ECO:0000313" key="2">
    <source>
        <dbReference type="EMBL" id="MCI1188853.1"/>
    </source>
</evidence>
<name>A0A9X1VIK4_9BACT</name>